<dbReference type="InterPro" id="IPR043132">
    <property type="entry name" value="BCAT-like_C"/>
</dbReference>
<dbReference type="InterPro" id="IPR005802">
    <property type="entry name" value="ADC_synth_comp_1"/>
</dbReference>
<organism evidence="2 3">
    <name type="scientific">Denitromonas halophila</name>
    <dbReference type="NCBI Taxonomy" id="1629404"/>
    <lineage>
        <taxon>Bacteria</taxon>
        <taxon>Pseudomonadati</taxon>
        <taxon>Pseudomonadota</taxon>
        <taxon>Betaproteobacteria</taxon>
        <taxon>Rhodocyclales</taxon>
        <taxon>Zoogloeaceae</taxon>
        <taxon>Denitromonas</taxon>
    </lineage>
</organism>
<dbReference type="GO" id="GO:0046820">
    <property type="term" value="F:4-amino-4-deoxychorismate synthase activity"/>
    <property type="evidence" value="ECO:0007669"/>
    <property type="project" value="UniProtKB-EC"/>
</dbReference>
<name>A0A557QJZ4_9RHOO</name>
<dbReference type="InterPro" id="IPR036038">
    <property type="entry name" value="Aminotransferase-like"/>
</dbReference>
<protein>
    <submittedName>
        <fullName evidence="2">Aminodeoxychorismate synthase component I</fullName>
        <ecNumber evidence="2">2.6.1.85</ecNumber>
    </submittedName>
</protein>
<dbReference type="Proteomes" id="UP000319502">
    <property type="component" value="Unassembled WGS sequence"/>
</dbReference>
<dbReference type="EMBL" id="VMNK01000015">
    <property type="protein sequence ID" value="TVO53228.1"/>
    <property type="molecule type" value="Genomic_DNA"/>
</dbReference>
<dbReference type="InterPro" id="IPR019999">
    <property type="entry name" value="Anth_synth_I-like"/>
</dbReference>
<evidence type="ECO:0000313" key="2">
    <source>
        <dbReference type="EMBL" id="TVO53228.1"/>
    </source>
</evidence>
<dbReference type="Pfam" id="PF01063">
    <property type="entry name" value="Aminotran_4"/>
    <property type="match status" value="1"/>
</dbReference>
<accession>A0A557QJZ4</accession>
<evidence type="ECO:0000313" key="3">
    <source>
        <dbReference type="Proteomes" id="UP000319502"/>
    </source>
</evidence>
<dbReference type="PRINTS" id="PR00095">
    <property type="entry name" value="ANTSNTHASEI"/>
</dbReference>
<dbReference type="GO" id="GO:0000162">
    <property type="term" value="P:L-tryptophan biosynthetic process"/>
    <property type="evidence" value="ECO:0007669"/>
    <property type="project" value="TreeGrafter"/>
</dbReference>
<dbReference type="InterPro" id="IPR001544">
    <property type="entry name" value="Aminotrans_IV"/>
</dbReference>
<feature type="domain" description="Chorismate-utilising enzyme C-terminal" evidence="1">
    <location>
        <begin position="125"/>
        <end position="371"/>
    </location>
</feature>
<dbReference type="Gene3D" id="3.30.470.10">
    <property type="match status" value="1"/>
</dbReference>
<dbReference type="GO" id="GO:0009396">
    <property type="term" value="P:folic acid-containing compound biosynthetic process"/>
    <property type="evidence" value="ECO:0007669"/>
    <property type="project" value="InterPro"/>
</dbReference>
<dbReference type="Gene3D" id="3.60.120.10">
    <property type="entry name" value="Anthranilate synthase"/>
    <property type="match status" value="1"/>
</dbReference>
<dbReference type="EC" id="2.6.1.85" evidence="2"/>
<reference evidence="2 3" key="1">
    <citation type="submission" date="2019-07" db="EMBL/GenBank/DDBJ databases">
        <title>The pathways for chlorine oxyanion respiration interact through the shared metabolite chlorate.</title>
        <authorList>
            <person name="Barnum T.P."/>
            <person name="Cheng Y."/>
            <person name="Hill K.A."/>
            <person name="Lucas L.N."/>
            <person name="Carlson H.K."/>
            <person name="Coates J.D."/>
        </authorList>
    </citation>
    <scope>NUCLEOTIDE SEQUENCE [LARGE SCALE GENOMIC DNA]</scope>
    <source>
        <strain evidence="2 3">SFB-3</strain>
    </source>
</reference>
<dbReference type="RefSeq" id="WP_144310469.1">
    <property type="nucleotide sequence ID" value="NZ_VMNK01000015.1"/>
</dbReference>
<dbReference type="AlphaFoldDB" id="A0A557QJZ4"/>
<sequence>MLSFASREPVALFDDNLVEQRARRLHGLIDTIVCDAPQGLDAAFARIESATATGHWVALAAAYELGYALEPRLAPLRPASPTPLLRAWVFAQCAELDDSACDAWLATHDDGQATGLMDRQTGLSETDYLRAVERIKRYILDGDCYQTNFTFPSHGRAYGNPWRLYRKLRQAQPVRYGALILHADGALMSRSPELFVARRGHTLTCKPMKGTAPIDAPASALTASEKNRAENLMIVDLLRNDLGRLAPPGGVSVPTLFEAEAYRTVWQMTSTVTAAPVRAGLAEIFRALFPCGSVTGAPKIRAMQIIRELEGSPRGVYCGAMGWIAPHGDFQFNVPIRTLDIAANGALRSHTGSGIVDDSVARDEWAECRLKQAFLDCLPGDLRLIETLRFDGQTIPWRDDHLARLARSASALGMPCKLDTVRAALDAATAPLRGEHRMRLSLGHAGDLDLATEPLAPLAGPQTVCLADETLDSGNPLLAHKTTARAIYDRQLKAAIARGHFDALFFNERGQLAEGARSSVFVEIDGQIVTPPLAAGLLAGVCRQRALREGFARERHLTRDDLARATRLWVGNALRGVIAVHLGD</sequence>
<dbReference type="OrthoDB" id="9803598at2"/>
<comment type="caution">
    <text evidence="2">The sequence shown here is derived from an EMBL/GenBank/DDBJ whole genome shotgun (WGS) entry which is preliminary data.</text>
</comment>
<dbReference type="PANTHER" id="PTHR11236">
    <property type="entry name" value="AMINOBENZOATE/ANTHRANILATE SYNTHASE"/>
    <property type="match status" value="1"/>
</dbReference>
<keyword evidence="2" id="KW-0808">Transferase</keyword>
<dbReference type="Pfam" id="PF00425">
    <property type="entry name" value="Chorismate_bind"/>
    <property type="match status" value="1"/>
</dbReference>
<dbReference type="InterPro" id="IPR015890">
    <property type="entry name" value="Chorismate_C"/>
</dbReference>
<gene>
    <name evidence="2" type="primary">pabB</name>
    <name evidence="2" type="ORF">FHP91_15665</name>
</gene>
<dbReference type="SUPFAM" id="SSF56322">
    <property type="entry name" value="ADC synthase"/>
    <property type="match status" value="1"/>
</dbReference>
<dbReference type="InterPro" id="IPR043131">
    <property type="entry name" value="BCAT-like_N"/>
</dbReference>
<dbReference type="PANTHER" id="PTHR11236:SF50">
    <property type="entry name" value="AMINODEOXYCHORISMATE SYNTHASE COMPONENT 1"/>
    <property type="match status" value="1"/>
</dbReference>
<dbReference type="NCBIfam" id="TIGR00553">
    <property type="entry name" value="pabB"/>
    <property type="match status" value="1"/>
</dbReference>
<keyword evidence="3" id="KW-1185">Reference proteome</keyword>
<proteinExistence type="predicted"/>
<dbReference type="Gene3D" id="3.20.10.10">
    <property type="entry name" value="D-amino Acid Aminotransferase, subunit A, domain 2"/>
    <property type="match status" value="1"/>
</dbReference>
<dbReference type="SUPFAM" id="SSF56752">
    <property type="entry name" value="D-aminoacid aminotransferase-like PLP-dependent enzymes"/>
    <property type="match status" value="1"/>
</dbReference>
<dbReference type="InterPro" id="IPR005801">
    <property type="entry name" value="ADC_synthase"/>
</dbReference>
<keyword evidence="2" id="KW-0032">Aminotransferase</keyword>
<evidence type="ECO:0000259" key="1">
    <source>
        <dbReference type="Pfam" id="PF00425"/>
    </source>
</evidence>